<organism evidence="7 8">
    <name type="scientific">Candidatus Campylobacter infans</name>
    <dbReference type="NCBI Taxonomy" id="2561898"/>
    <lineage>
        <taxon>Bacteria</taxon>
        <taxon>Pseudomonadati</taxon>
        <taxon>Campylobacterota</taxon>
        <taxon>Epsilonproteobacteria</taxon>
        <taxon>Campylobacterales</taxon>
        <taxon>Campylobacteraceae</taxon>
        <taxon>Campylobacter</taxon>
    </lineage>
</organism>
<keyword evidence="5 6" id="KW-0472">Membrane</keyword>
<dbReference type="GO" id="GO:0016020">
    <property type="term" value="C:membrane"/>
    <property type="evidence" value="ECO:0007669"/>
    <property type="project" value="UniProtKB-SubCell"/>
</dbReference>
<keyword evidence="4 6" id="KW-1133">Transmembrane helix</keyword>
<evidence type="ECO:0000256" key="4">
    <source>
        <dbReference type="ARBA" id="ARBA00022989"/>
    </source>
</evidence>
<evidence type="ECO:0000256" key="1">
    <source>
        <dbReference type="ARBA" id="ARBA00004141"/>
    </source>
</evidence>
<dbReference type="RefSeq" id="WP_179974791.1">
    <property type="nucleotide sequence ID" value="NZ_CP049075.1"/>
</dbReference>
<proteinExistence type="inferred from homology"/>
<evidence type="ECO:0000256" key="5">
    <source>
        <dbReference type="ARBA" id="ARBA00023136"/>
    </source>
</evidence>
<name>A0A7H9CJZ2_9BACT</name>
<dbReference type="EMBL" id="CP049075">
    <property type="protein sequence ID" value="QLI05588.1"/>
    <property type="molecule type" value="Genomic_DNA"/>
</dbReference>
<dbReference type="AlphaFoldDB" id="A0A7H9CJZ2"/>
<feature type="transmembrane region" description="Helical" evidence="6">
    <location>
        <begin position="246"/>
        <end position="265"/>
    </location>
</feature>
<dbReference type="PANTHER" id="PTHR21716:SF64">
    <property type="entry name" value="AI-2 TRANSPORT PROTEIN TQSA"/>
    <property type="match status" value="1"/>
</dbReference>
<dbReference type="Pfam" id="PF01594">
    <property type="entry name" value="AI-2E_transport"/>
    <property type="match status" value="1"/>
</dbReference>
<dbReference type="InterPro" id="IPR002549">
    <property type="entry name" value="AI-2E-like"/>
</dbReference>
<evidence type="ECO:0000256" key="6">
    <source>
        <dbReference type="SAM" id="Phobius"/>
    </source>
</evidence>
<comment type="similarity">
    <text evidence="2">Belongs to the autoinducer-2 exporter (AI-2E) (TC 2.A.86) family.</text>
</comment>
<dbReference type="KEGG" id="cinf:CINF_1094"/>
<sequence length="328" mass="35687">MKHIQLFAAFVIICAGLNAAASVVVPFLLAIFISVAVLPLMRILTHYRVPRALAIVFLVGIFGTILWLLGGVLSNTISAFVADLPIYRVKFESVLANLLQWLQERGINTNANELISLNVERIFSSATGILKSTSEIVTKSFLVLLLVIFMLFEAPIFAQKFISFGDFASSVVGNFARNLTHYIAIKTTSSIATAAILAPALIYFNVPYISIWLFLAFALNYIPTVGSIVAAVPAIFMCLLVNEPIYALYLAIIYLIVNIAIGNFIEPRFLGSGLGISTLAVVLSLIFWGFLLGIGGAFLAVPLTMSIKLALNESKQMRYIAVLLSDKA</sequence>
<keyword evidence="8" id="KW-1185">Reference proteome</keyword>
<evidence type="ECO:0000313" key="7">
    <source>
        <dbReference type="EMBL" id="QLI05588.1"/>
    </source>
</evidence>
<dbReference type="PANTHER" id="PTHR21716">
    <property type="entry name" value="TRANSMEMBRANE PROTEIN"/>
    <property type="match status" value="1"/>
</dbReference>
<feature type="transmembrane region" description="Helical" evidence="6">
    <location>
        <begin position="140"/>
        <end position="158"/>
    </location>
</feature>
<accession>A0A7H9CJZ2</accession>
<evidence type="ECO:0000256" key="2">
    <source>
        <dbReference type="ARBA" id="ARBA00009773"/>
    </source>
</evidence>
<reference evidence="7 8" key="1">
    <citation type="submission" date="2020-02" db="EMBL/GenBank/DDBJ databases">
        <title>Complete genome sequence of the novel Campylobacter species Candidatus Campylobacter infans.</title>
        <authorList>
            <person name="Duim B."/>
            <person name="Zomer A."/>
            <person name="van der Graaf L."/>
            <person name="Wagenaar J."/>
        </authorList>
    </citation>
    <scope>NUCLEOTIDE SEQUENCE [LARGE SCALE GENOMIC DNA]</scope>
    <source>
        <strain evidence="7 8">19S00001</strain>
    </source>
</reference>
<comment type="subcellular location">
    <subcellularLocation>
        <location evidence="1">Membrane</location>
        <topology evidence="1">Multi-pass membrane protein</topology>
    </subcellularLocation>
</comment>
<feature type="transmembrane region" description="Helical" evidence="6">
    <location>
        <begin position="179"/>
        <end position="203"/>
    </location>
</feature>
<gene>
    <name evidence="7" type="ORF">CINF_1094</name>
</gene>
<protein>
    <submittedName>
        <fullName evidence="7">Putative autoinducer 2 (AI-2E family) transporter</fullName>
    </submittedName>
</protein>
<feature type="transmembrane region" description="Helical" evidence="6">
    <location>
        <begin position="209"/>
        <end position="239"/>
    </location>
</feature>
<evidence type="ECO:0000256" key="3">
    <source>
        <dbReference type="ARBA" id="ARBA00022692"/>
    </source>
</evidence>
<dbReference type="GO" id="GO:0055085">
    <property type="term" value="P:transmembrane transport"/>
    <property type="evidence" value="ECO:0007669"/>
    <property type="project" value="TreeGrafter"/>
</dbReference>
<feature type="transmembrane region" description="Helical" evidence="6">
    <location>
        <begin position="285"/>
        <end position="311"/>
    </location>
</feature>
<evidence type="ECO:0000313" key="8">
    <source>
        <dbReference type="Proteomes" id="UP000509414"/>
    </source>
</evidence>
<feature type="transmembrane region" description="Helical" evidence="6">
    <location>
        <begin position="52"/>
        <end position="73"/>
    </location>
</feature>
<keyword evidence="3 6" id="KW-0812">Transmembrane</keyword>
<dbReference type="Proteomes" id="UP000509414">
    <property type="component" value="Chromosome"/>
</dbReference>